<proteinExistence type="predicted"/>
<sequence length="291" mass="30949">MVKLADIAVTHARTFSFQCSACGKCCNSSPLLTMAELFRHQDRFIGCLSLRRVRPSHPEARALAAMLGHVLPGGDGLMLAIQGVDYPSLAHCPALGDDNLCTIHAARPTTCAVVPLDAWTPDALQAAVLDSRRNGAAYIGADCISEGTRDGYQELVRHGRITSPVYAEALAQRRAAEAAEKAEWGNAVFRLLLPELLAAPGGIAALPVEGYRTLALAPVLAVIAAGSEPDRLRCLAFIDAQVALIRRHVAAAIARKHPADRPVTAMLRGFEAVLLRLAVSLREGQAVAITT</sequence>
<dbReference type="Pfam" id="PF03692">
    <property type="entry name" value="CxxCxxCC"/>
    <property type="match status" value="1"/>
</dbReference>
<dbReference type="RefSeq" id="WP_017510920.1">
    <property type="nucleotide sequence ID" value="NZ_CP037901.1"/>
</dbReference>
<protein>
    <submittedName>
        <fullName evidence="1">Zinc/iron-chelating domain-containing protein</fullName>
    </submittedName>
</protein>
<evidence type="ECO:0000313" key="1">
    <source>
        <dbReference type="EMBL" id="QBP13364.1"/>
    </source>
</evidence>
<organism evidence="1 2">
    <name type="scientific">Cupriavidus metallidurans</name>
    <dbReference type="NCBI Taxonomy" id="119219"/>
    <lineage>
        <taxon>Bacteria</taxon>
        <taxon>Pseudomonadati</taxon>
        <taxon>Pseudomonadota</taxon>
        <taxon>Betaproteobacteria</taxon>
        <taxon>Burkholderiales</taxon>
        <taxon>Burkholderiaceae</taxon>
        <taxon>Cupriavidus</taxon>
    </lineage>
</organism>
<dbReference type="InterPro" id="IPR005358">
    <property type="entry name" value="Puta_zinc/iron-chelating_dom"/>
</dbReference>
<name>A0A482J2Q9_9BURK</name>
<reference evidence="1 2" key="1">
    <citation type="submission" date="2019-03" db="EMBL/GenBank/DDBJ databases">
        <title>Comparative insights into the high quality Complete genome sequence of highly metal resistant Cupriavidus metallidurans strain BS1 isolated from a gold-copper mine.</title>
        <authorList>
            <person name="Mazhar H.S."/>
            <person name="Rensing C."/>
        </authorList>
    </citation>
    <scope>NUCLEOTIDE SEQUENCE [LARGE SCALE GENOMIC DNA]</scope>
    <source>
        <strain evidence="1 2">BS1</strain>
    </source>
</reference>
<dbReference type="Proteomes" id="UP000253772">
    <property type="component" value="Chromosome c2"/>
</dbReference>
<evidence type="ECO:0000313" key="2">
    <source>
        <dbReference type="Proteomes" id="UP000253772"/>
    </source>
</evidence>
<gene>
    <name evidence="1" type="ORF">DDF84_027430</name>
</gene>
<dbReference type="OrthoDB" id="9034121at2"/>
<dbReference type="EMBL" id="CP037901">
    <property type="protein sequence ID" value="QBP13364.1"/>
    <property type="molecule type" value="Genomic_DNA"/>
</dbReference>
<dbReference type="AlphaFoldDB" id="A0A482J2Q9"/>
<accession>A0A482J2Q9</accession>